<sequence length="410" mass="44718">MSLSSKPPFRIYRAPWVVPVTSQVLFDGAIVVDNETIVAVGAYSDISRLHPDLSVTVCSGGLLPALVNCHIHLELSVYGVIYPPTQTSNMCDWIKVLLQAREQANFSLDEIRAAAKKMAQTQYDSGIGLMLDTGNIDIGTFDSCPSEIYSLYEMLGPSKAATQKAIETIEHFSAEQSVTAHAPYSTSPNLLKVIKKRCRNQEQLFSIHLAENLDEGLLLSKGEGCFARFLQDRTGSDSPFPIPGIDSSTVVEYLQRLGILDSKTICVHCIHLNDEEIKIIADAEAHVCLCPGSNKFLSVGTVRLQALLDHGILPALGTDSIASNPSVDLWQEMALLRKEHPAVSPGSILSMATIGGARAMGRANDYGSLEAGKTARFLNIQDQEYEDVESSEQLLERLTISGKPESVKWL</sequence>
<evidence type="ECO:0000313" key="6">
    <source>
        <dbReference type="EMBL" id="MBN4068723.1"/>
    </source>
</evidence>
<accession>A0ABS3AVA6</accession>
<evidence type="ECO:0000256" key="1">
    <source>
        <dbReference type="ARBA" id="ARBA00022723"/>
    </source>
</evidence>
<dbReference type="SUPFAM" id="SSF51338">
    <property type="entry name" value="Composite domain of metallo-dependent hydrolases"/>
    <property type="match status" value="1"/>
</dbReference>
<dbReference type="InterPro" id="IPR054418">
    <property type="entry name" value="MQNX/HUTI_composite_N"/>
</dbReference>
<dbReference type="InterPro" id="IPR006680">
    <property type="entry name" value="Amidohydro-rel"/>
</dbReference>
<dbReference type="Gene3D" id="2.30.40.10">
    <property type="entry name" value="Urease, subunit C, domain 1"/>
    <property type="match status" value="1"/>
</dbReference>
<name>A0ABS3AVA6_9BACT</name>
<dbReference type="InterPro" id="IPR050287">
    <property type="entry name" value="MTA/SAH_deaminase"/>
</dbReference>
<keyword evidence="2" id="KW-0378">Hydrolase</keyword>
<dbReference type="PANTHER" id="PTHR43794:SF11">
    <property type="entry name" value="AMIDOHYDROLASE-RELATED DOMAIN-CONTAINING PROTEIN"/>
    <property type="match status" value="1"/>
</dbReference>
<dbReference type="Pfam" id="PF01979">
    <property type="entry name" value="Amidohydro_1"/>
    <property type="match status" value="1"/>
</dbReference>
<dbReference type="Gene3D" id="3.20.20.140">
    <property type="entry name" value="Metal-dependent hydrolases"/>
    <property type="match status" value="1"/>
</dbReference>
<dbReference type="Proteomes" id="UP000717534">
    <property type="component" value="Unassembled WGS sequence"/>
</dbReference>
<dbReference type="EMBL" id="JAFITO010000043">
    <property type="protein sequence ID" value="MBN4068723.1"/>
    <property type="molecule type" value="Genomic_DNA"/>
</dbReference>
<keyword evidence="3" id="KW-0862">Zinc</keyword>
<protein>
    <submittedName>
        <fullName evidence="6">Amidohydrolase family protein</fullName>
    </submittedName>
</protein>
<evidence type="ECO:0000256" key="2">
    <source>
        <dbReference type="ARBA" id="ARBA00022801"/>
    </source>
</evidence>
<dbReference type="Pfam" id="PF22039">
    <property type="entry name" value="HUTI_composite_bact"/>
    <property type="match status" value="1"/>
</dbReference>
<reference evidence="6 7" key="1">
    <citation type="submission" date="2021-02" db="EMBL/GenBank/DDBJ databases">
        <title>Activity-based single-cell genomes from oceanic crustal fluid captures similar information to metagenomic and metatranscriptomic surveys with orders of magnitude less sampling.</title>
        <authorList>
            <person name="D'Angelo T.S."/>
            <person name="Orcutt B.N."/>
        </authorList>
    </citation>
    <scope>NUCLEOTIDE SEQUENCE [LARGE SCALE GENOMIC DNA]</scope>
    <source>
        <strain evidence="6">AH-315-G02</strain>
    </source>
</reference>
<feature type="domain" description="Amidohydrolase-related" evidence="4">
    <location>
        <begin position="62"/>
        <end position="380"/>
    </location>
</feature>
<dbReference type="InterPro" id="IPR032466">
    <property type="entry name" value="Metal_Hydrolase"/>
</dbReference>
<organism evidence="6 7">
    <name type="scientific">Desulfotalea psychrophila</name>
    <dbReference type="NCBI Taxonomy" id="84980"/>
    <lineage>
        <taxon>Bacteria</taxon>
        <taxon>Pseudomonadati</taxon>
        <taxon>Thermodesulfobacteriota</taxon>
        <taxon>Desulfobulbia</taxon>
        <taxon>Desulfobulbales</taxon>
        <taxon>Desulfocapsaceae</taxon>
        <taxon>Desulfotalea</taxon>
    </lineage>
</organism>
<keyword evidence="1" id="KW-0479">Metal-binding</keyword>
<comment type="caution">
    <text evidence="6">The sequence shown here is derived from an EMBL/GenBank/DDBJ whole genome shotgun (WGS) entry which is preliminary data.</text>
</comment>
<proteinExistence type="predicted"/>
<evidence type="ECO:0000313" key="7">
    <source>
        <dbReference type="Proteomes" id="UP000717534"/>
    </source>
</evidence>
<evidence type="ECO:0000259" key="4">
    <source>
        <dbReference type="Pfam" id="PF01979"/>
    </source>
</evidence>
<gene>
    <name evidence="6" type="ORF">JYU06_04290</name>
</gene>
<keyword evidence="7" id="KW-1185">Reference proteome</keyword>
<feature type="domain" description="Aminodeoxyfutalosine deaminase/Imidazolonepropionase-like composite" evidence="5">
    <location>
        <begin position="28"/>
        <end position="52"/>
    </location>
</feature>
<dbReference type="PANTHER" id="PTHR43794">
    <property type="entry name" value="AMINOHYDROLASE SSNA-RELATED"/>
    <property type="match status" value="1"/>
</dbReference>
<dbReference type="SUPFAM" id="SSF51556">
    <property type="entry name" value="Metallo-dependent hydrolases"/>
    <property type="match status" value="1"/>
</dbReference>
<dbReference type="InterPro" id="IPR011059">
    <property type="entry name" value="Metal-dep_hydrolase_composite"/>
</dbReference>
<evidence type="ECO:0000259" key="5">
    <source>
        <dbReference type="Pfam" id="PF22039"/>
    </source>
</evidence>
<evidence type="ECO:0000256" key="3">
    <source>
        <dbReference type="ARBA" id="ARBA00022833"/>
    </source>
</evidence>